<dbReference type="PANTHER" id="PTHR11373:SF4">
    <property type="entry name" value="DEOXYNUCLEOSIDE TRIPHOSPHATE TRIPHOSPHOHYDROLASE SAMHD1"/>
    <property type="match status" value="1"/>
</dbReference>
<evidence type="ECO:0000259" key="1">
    <source>
        <dbReference type="PROSITE" id="PS51831"/>
    </source>
</evidence>
<sequence length="410" mass="46891">MTTTSKRKIFNDPIYGFISIPSEIVFDLIEHRYLQRLRRIAQLGLTNIVYSGANHTRFQHTLGAMHLMSRAIDVIRSKGFEITDEEATGATIAILLHDIGHGPFSHTLEYSLVEGVNHESISALFMKRLNKEFEGELSLAIDIFKGNYHKKYLHQLVSSQLDVDRLDYLKRDSFFTGVSEGVIGSERIIKMLSVADGELAVEAKGIYSIEKFLVARRLMYWQVYLHKTVLAAENLLTKILKRAKELASENVDLFASPALKIFLYQSHSSKDFQSDPKLLDEFARLDDFDIMGAIKVWCDHEDFVLSNLCCMLINRTLLKVEIQKDEFDRGKITEKQAEIASKWKLSDHEASYFVFSNEVVNRAYSQKTDNINILHKTGEVMDIANDADLLNISMLSEPVKKYFLCYPKNA</sequence>
<dbReference type="AlphaFoldDB" id="A0A6N6M1A6"/>
<dbReference type="PROSITE" id="PS51831">
    <property type="entry name" value="HD"/>
    <property type="match status" value="1"/>
</dbReference>
<gene>
    <name evidence="2" type="ORF">F3059_12455</name>
</gene>
<dbReference type="SUPFAM" id="SSF109604">
    <property type="entry name" value="HD-domain/PDEase-like"/>
    <property type="match status" value="1"/>
</dbReference>
<dbReference type="Pfam" id="PF19276">
    <property type="entry name" value="HD_assoc_2"/>
    <property type="match status" value="1"/>
</dbReference>
<dbReference type="GO" id="GO:0006203">
    <property type="term" value="P:dGTP catabolic process"/>
    <property type="evidence" value="ECO:0007669"/>
    <property type="project" value="TreeGrafter"/>
</dbReference>
<dbReference type="SMART" id="SM00471">
    <property type="entry name" value="HDc"/>
    <property type="match status" value="1"/>
</dbReference>
<dbReference type="InterPro" id="IPR003607">
    <property type="entry name" value="HD/PDEase_dom"/>
</dbReference>
<dbReference type="InterPro" id="IPR006674">
    <property type="entry name" value="HD_domain"/>
</dbReference>
<dbReference type="InterPro" id="IPR050135">
    <property type="entry name" value="dGTPase-like"/>
</dbReference>
<evidence type="ECO:0000313" key="2">
    <source>
        <dbReference type="EMBL" id="KAB1062094.1"/>
    </source>
</evidence>
<dbReference type="Gene3D" id="1.10.3210.10">
    <property type="entry name" value="Hypothetical protein af1432"/>
    <property type="match status" value="1"/>
</dbReference>
<evidence type="ECO:0000313" key="3">
    <source>
        <dbReference type="Proteomes" id="UP000435357"/>
    </source>
</evidence>
<dbReference type="CDD" id="cd00077">
    <property type="entry name" value="HDc"/>
    <property type="match status" value="1"/>
</dbReference>
<name>A0A6N6M1A6_9FLAO</name>
<accession>A0A6N6M1A6</accession>
<organism evidence="2 3">
    <name type="scientific">Salibacter halophilus</name>
    <dbReference type="NCBI Taxonomy" id="1803916"/>
    <lineage>
        <taxon>Bacteria</taxon>
        <taxon>Pseudomonadati</taxon>
        <taxon>Bacteroidota</taxon>
        <taxon>Flavobacteriia</taxon>
        <taxon>Flavobacteriales</taxon>
        <taxon>Salibacteraceae</taxon>
        <taxon>Salibacter</taxon>
    </lineage>
</organism>
<dbReference type="Proteomes" id="UP000435357">
    <property type="component" value="Unassembled WGS sequence"/>
</dbReference>
<reference evidence="2 3" key="1">
    <citation type="submission" date="2019-09" db="EMBL/GenBank/DDBJ databases">
        <title>Genomes of Cryomorphaceae.</title>
        <authorList>
            <person name="Bowman J.P."/>
        </authorList>
    </citation>
    <scope>NUCLEOTIDE SEQUENCE [LARGE SCALE GENOMIC DNA]</scope>
    <source>
        <strain evidence="2 3">KCTC 52047</strain>
    </source>
</reference>
<keyword evidence="3" id="KW-1185">Reference proteome</keyword>
<protein>
    <submittedName>
        <fullName evidence="2">HD domain-containing protein</fullName>
    </submittedName>
</protein>
<dbReference type="PANTHER" id="PTHR11373">
    <property type="entry name" value="DEOXYNUCLEOSIDE TRIPHOSPHATE TRIPHOSPHOHYDROLASE"/>
    <property type="match status" value="1"/>
</dbReference>
<dbReference type="RefSeq" id="WP_151169764.1">
    <property type="nucleotide sequence ID" value="NZ_WACR01000012.1"/>
</dbReference>
<comment type="caution">
    <text evidence="2">The sequence shown here is derived from an EMBL/GenBank/DDBJ whole genome shotgun (WGS) entry which is preliminary data.</text>
</comment>
<proteinExistence type="predicted"/>
<dbReference type="InterPro" id="IPR045509">
    <property type="entry name" value="HD_assoc_2"/>
</dbReference>
<dbReference type="Pfam" id="PF01966">
    <property type="entry name" value="HD"/>
    <property type="match status" value="1"/>
</dbReference>
<dbReference type="OrthoDB" id="9803619at2"/>
<dbReference type="EMBL" id="WACR01000012">
    <property type="protein sequence ID" value="KAB1062094.1"/>
    <property type="molecule type" value="Genomic_DNA"/>
</dbReference>
<dbReference type="GO" id="GO:0008832">
    <property type="term" value="F:dGTPase activity"/>
    <property type="evidence" value="ECO:0007669"/>
    <property type="project" value="TreeGrafter"/>
</dbReference>
<feature type="domain" description="HD" evidence="1">
    <location>
        <begin position="57"/>
        <end position="169"/>
    </location>
</feature>